<evidence type="ECO:0000256" key="2">
    <source>
        <dbReference type="ARBA" id="ARBA00009347"/>
    </source>
</evidence>
<dbReference type="Gene3D" id="1.20.140.10">
    <property type="entry name" value="Butyryl-CoA Dehydrogenase, subunit A, domain 3"/>
    <property type="match status" value="1"/>
</dbReference>
<dbReference type="PANTHER" id="PTHR43884">
    <property type="entry name" value="ACYL-COA DEHYDROGENASE"/>
    <property type="match status" value="1"/>
</dbReference>
<dbReference type="Proteomes" id="UP000664914">
    <property type="component" value="Chromosome"/>
</dbReference>
<proteinExistence type="inferred from homology"/>
<name>A0A975HIF9_9SPHN</name>
<comment type="similarity">
    <text evidence="2 6">Belongs to the acyl-CoA dehydrogenase family.</text>
</comment>
<dbReference type="SUPFAM" id="SSF47203">
    <property type="entry name" value="Acyl-CoA dehydrogenase C-terminal domain-like"/>
    <property type="match status" value="1"/>
</dbReference>
<dbReference type="Gene3D" id="2.40.110.10">
    <property type="entry name" value="Butyryl-CoA Dehydrogenase, subunit A, domain 2"/>
    <property type="match status" value="1"/>
</dbReference>
<protein>
    <submittedName>
        <fullName evidence="10">Acyl-CoA/acyl-ACP dehydrogenase</fullName>
    </submittedName>
</protein>
<dbReference type="Gene3D" id="1.10.540.10">
    <property type="entry name" value="Acyl-CoA dehydrogenase/oxidase, N-terminal domain"/>
    <property type="match status" value="1"/>
</dbReference>
<dbReference type="GO" id="GO:0050660">
    <property type="term" value="F:flavin adenine dinucleotide binding"/>
    <property type="evidence" value="ECO:0007669"/>
    <property type="project" value="InterPro"/>
</dbReference>
<evidence type="ECO:0000256" key="6">
    <source>
        <dbReference type="RuleBase" id="RU362125"/>
    </source>
</evidence>
<dbReference type="Pfam" id="PF02771">
    <property type="entry name" value="Acyl-CoA_dh_N"/>
    <property type="match status" value="1"/>
</dbReference>
<dbReference type="AlphaFoldDB" id="A0A975HIF9"/>
<dbReference type="GO" id="GO:0003995">
    <property type="term" value="F:acyl-CoA dehydrogenase activity"/>
    <property type="evidence" value="ECO:0007669"/>
    <property type="project" value="TreeGrafter"/>
</dbReference>
<evidence type="ECO:0000259" key="8">
    <source>
        <dbReference type="Pfam" id="PF02770"/>
    </source>
</evidence>
<accession>A0A975HIF9</accession>
<feature type="domain" description="Acyl-CoA dehydrogenase/oxidase C-terminal" evidence="7">
    <location>
        <begin position="244"/>
        <end position="379"/>
    </location>
</feature>
<evidence type="ECO:0000256" key="4">
    <source>
        <dbReference type="ARBA" id="ARBA00022827"/>
    </source>
</evidence>
<evidence type="ECO:0000256" key="3">
    <source>
        <dbReference type="ARBA" id="ARBA00022630"/>
    </source>
</evidence>
<reference evidence="10" key="2">
    <citation type="submission" date="2021-04" db="EMBL/GenBank/DDBJ databases">
        <title>Isolation and genomic analysis of the ibuprofen-degrading bacterium Sphingomonas strain MPO218.</title>
        <authorList>
            <person name="Aulestia M."/>
            <person name="Flores A."/>
            <person name="Mangas E.L."/>
            <person name="Perez-Pulido A.J."/>
            <person name="Santero E."/>
            <person name="Camacho E.M."/>
        </authorList>
    </citation>
    <scope>NUCLEOTIDE SEQUENCE</scope>
    <source>
        <strain evidence="10">MPO218</strain>
    </source>
</reference>
<dbReference type="SUPFAM" id="SSF56645">
    <property type="entry name" value="Acyl-CoA dehydrogenase NM domain-like"/>
    <property type="match status" value="1"/>
</dbReference>
<organism evidence="10 11">
    <name type="scientific">Rhizorhabdus wittichii</name>
    <dbReference type="NCBI Taxonomy" id="160791"/>
    <lineage>
        <taxon>Bacteria</taxon>
        <taxon>Pseudomonadati</taxon>
        <taxon>Pseudomonadota</taxon>
        <taxon>Alphaproteobacteria</taxon>
        <taxon>Sphingomonadales</taxon>
        <taxon>Sphingomonadaceae</taxon>
        <taxon>Rhizorhabdus</taxon>
    </lineage>
</organism>
<reference evidence="10" key="1">
    <citation type="submission" date="2020-07" db="EMBL/GenBank/DDBJ databases">
        <authorList>
            <person name="Camacho E."/>
        </authorList>
    </citation>
    <scope>NUCLEOTIDE SEQUENCE</scope>
    <source>
        <strain evidence="10">MPO218</strain>
    </source>
</reference>
<dbReference type="InterPro" id="IPR046373">
    <property type="entry name" value="Acyl-CoA_Oxase/DH_mid-dom_sf"/>
</dbReference>
<sequence>MTNFHEAEHIQMLRETLLRFIEKEMPLDLVRKWDRDNHFPREVHAKLAALGLMGLTVPEEYGGGGRDVRATIMAIELLCGRSMAVGGPYIQSACYAGLNLAEVGSERQKAELLPRVVEEGMIFAYGISEPDVGADVASVRTTGRVEGDRLIVNGSKRFCSGATIASYIYTLVRTGPREDRHRNLTLVLIPSDADGITFEAQDALGLKGTGTYDVTFADVSVPLANVVGEEAGFNNAWAMLVGPGLDIEKMEVAAMALGIASAAVEEAWAYAQERVQFGKPISAFQSVRHMLAEARTKLHACRAVTYQAADALDRAEDASLETSMAKLFVCQTAQEIVLACQQVLGAYGYIKEFDMERHVRDILVMPILGGSSAIQKNNICNMLKLRK</sequence>
<evidence type="ECO:0000259" key="7">
    <source>
        <dbReference type="Pfam" id="PF00441"/>
    </source>
</evidence>
<evidence type="ECO:0000313" key="10">
    <source>
        <dbReference type="EMBL" id="QTH24674.1"/>
    </source>
</evidence>
<dbReference type="InterPro" id="IPR036250">
    <property type="entry name" value="AcylCo_DH-like_C"/>
</dbReference>
<dbReference type="Pfam" id="PF00441">
    <property type="entry name" value="Acyl-CoA_dh_1"/>
    <property type="match status" value="1"/>
</dbReference>
<feature type="domain" description="Acyl-CoA oxidase/dehydrogenase middle" evidence="8">
    <location>
        <begin position="124"/>
        <end position="219"/>
    </location>
</feature>
<feature type="domain" description="Acyl-CoA dehydrogenase/oxidase N-terminal" evidence="9">
    <location>
        <begin position="8"/>
        <end position="118"/>
    </location>
</feature>
<dbReference type="InterPro" id="IPR009075">
    <property type="entry name" value="AcylCo_DH/oxidase_C"/>
</dbReference>
<keyword evidence="3 6" id="KW-0285">Flavoprotein</keyword>
<evidence type="ECO:0000259" key="9">
    <source>
        <dbReference type="Pfam" id="PF02771"/>
    </source>
</evidence>
<dbReference type="InterPro" id="IPR009100">
    <property type="entry name" value="AcylCoA_DH/oxidase_NM_dom_sf"/>
</dbReference>
<dbReference type="EMBL" id="CP059319">
    <property type="protein sequence ID" value="QTH24674.1"/>
    <property type="molecule type" value="Genomic_DNA"/>
</dbReference>
<keyword evidence="4 6" id="KW-0274">FAD</keyword>
<comment type="cofactor">
    <cofactor evidence="1 6">
        <name>FAD</name>
        <dbReference type="ChEBI" id="CHEBI:57692"/>
    </cofactor>
</comment>
<dbReference type="InterPro" id="IPR037069">
    <property type="entry name" value="AcylCoA_DH/ox_N_sf"/>
</dbReference>
<dbReference type="Pfam" id="PF02770">
    <property type="entry name" value="Acyl-CoA_dh_M"/>
    <property type="match status" value="1"/>
</dbReference>
<gene>
    <name evidence="10" type="ORF">HRJ34_24110</name>
</gene>
<dbReference type="PIRSF" id="PIRSF016578">
    <property type="entry name" value="HsaA"/>
    <property type="match status" value="1"/>
</dbReference>
<dbReference type="InterPro" id="IPR006091">
    <property type="entry name" value="Acyl-CoA_Oxase/DH_mid-dom"/>
</dbReference>
<keyword evidence="5 6" id="KW-0560">Oxidoreductase</keyword>
<evidence type="ECO:0000256" key="1">
    <source>
        <dbReference type="ARBA" id="ARBA00001974"/>
    </source>
</evidence>
<evidence type="ECO:0000256" key="5">
    <source>
        <dbReference type="ARBA" id="ARBA00023002"/>
    </source>
</evidence>
<dbReference type="InterPro" id="IPR013786">
    <property type="entry name" value="AcylCoA_DH/ox_N"/>
</dbReference>
<dbReference type="FunFam" id="1.20.140.10:FF:000001">
    <property type="entry name" value="Acyl-CoA dehydrogenase"/>
    <property type="match status" value="1"/>
</dbReference>
<evidence type="ECO:0000313" key="11">
    <source>
        <dbReference type="Proteomes" id="UP000664914"/>
    </source>
</evidence>
<dbReference type="PANTHER" id="PTHR43884:SF12">
    <property type="entry name" value="ISOVALERYL-COA DEHYDROGENASE, MITOCHONDRIAL-RELATED"/>
    <property type="match status" value="1"/>
</dbReference>